<dbReference type="InParanoid" id="A0A1V9X9I5"/>
<dbReference type="EC" id="1.1.3.15" evidence="2"/>
<dbReference type="STRING" id="418985.A0A1V9X9I5"/>
<keyword evidence="8" id="KW-0288">FMN</keyword>
<dbReference type="SUPFAM" id="SSF51395">
    <property type="entry name" value="FMN-linked oxidoreductases"/>
    <property type="match status" value="1"/>
</dbReference>
<feature type="binding site" evidence="8">
    <location>
        <begin position="325"/>
        <end position="326"/>
    </location>
    <ligand>
        <name>FMN</name>
        <dbReference type="ChEBI" id="CHEBI:58210"/>
    </ligand>
</feature>
<reference evidence="10 11" key="1">
    <citation type="journal article" date="2017" name="Gigascience">
        <title>Draft genome of the honey bee ectoparasitic mite, Tropilaelaps mercedesae, is shaped by the parasitic life history.</title>
        <authorList>
            <person name="Dong X."/>
            <person name="Armstrong S.D."/>
            <person name="Xia D."/>
            <person name="Makepeace B.L."/>
            <person name="Darby A.C."/>
            <person name="Kadowaki T."/>
        </authorList>
    </citation>
    <scope>NUCLEOTIDE SEQUENCE [LARGE SCALE GENOMIC DNA]</scope>
    <source>
        <strain evidence="10">Wuxi-XJTLU</strain>
    </source>
</reference>
<sequence>MVPSTTLACVKDFENTASQKICSKAWDYYRSGADTEYTLCANETAFLRYRFRPRVLRDVSHVDLSTTVLGTKVTLPIFLAPSAMQKMASERGELDTARAASKKGTIMVLSTLSTTSIEDVAHEFRNWTTARGALWFQLYIYKDREITQRLVRRAERAGFKALCLTVDAPYLGNRRADARNRFEMPSGLTLANFDDLNEPEMAAGQAKQDSWLLEYTQSLFDASISWKDIAWLRSITSLKIVLKGIVTAEDAELAVHHGVDGILVSNHGGRQLDGAPATVDALPEVVAAVRSVAGSNCEVYLDGGIRTGADVAKAIALGARAVFIGRPVLWGLAHNGSSGVEEVLSILGKELRSTMGLLGATNVNELTLNMVAPVLQFKL</sequence>
<feature type="binding site" evidence="8">
    <location>
        <position position="243"/>
    </location>
    <ligand>
        <name>FMN</name>
        <dbReference type="ChEBI" id="CHEBI:58210"/>
    </ligand>
</feature>
<dbReference type="InterPro" id="IPR008259">
    <property type="entry name" value="FMN_hydac_DH_AS"/>
</dbReference>
<evidence type="ECO:0000259" key="9">
    <source>
        <dbReference type="PROSITE" id="PS51349"/>
    </source>
</evidence>
<evidence type="ECO:0000256" key="6">
    <source>
        <dbReference type="ARBA" id="ARBA00029327"/>
    </source>
</evidence>
<feature type="binding site" evidence="8">
    <location>
        <position position="270"/>
    </location>
    <ligand>
        <name>glyoxylate</name>
        <dbReference type="ChEBI" id="CHEBI:36655"/>
    </ligand>
</feature>
<keyword evidence="3" id="KW-0560">Oxidoreductase</keyword>
<evidence type="ECO:0000256" key="7">
    <source>
        <dbReference type="PIRSR" id="PIRSR000138-1"/>
    </source>
</evidence>
<dbReference type="PANTHER" id="PTHR10578:SF149">
    <property type="entry name" value="2-HYDROXYACID OXIDASE 2"/>
    <property type="match status" value="1"/>
</dbReference>
<dbReference type="Proteomes" id="UP000192247">
    <property type="component" value="Unassembled WGS sequence"/>
</dbReference>
<dbReference type="PROSITE" id="PS00557">
    <property type="entry name" value="FMN_HYDROXY_ACID_DH_1"/>
    <property type="match status" value="1"/>
</dbReference>
<feature type="binding site" evidence="8">
    <location>
        <position position="265"/>
    </location>
    <ligand>
        <name>FMN</name>
        <dbReference type="ChEBI" id="CHEBI:58210"/>
    </ligand>
</feature>
<dbReference type="CDD" id="cd02809">
    <property type="entry name" value="alpha_hydroxyacid_oxid_FMN"/>
    <property type="match status" value="1"/>
</dbReference>
<dbReference type="EMBL" id="MNPL01018264">
    <property type="protein sequence ID" value="OQR70214.1"/>
    <property type="molecule type" value="Genomic_DNA"/>
</dbReference>
<accession>A0A1V9X9I5</accession>
<keyword evidence="8" id="KW-0285">Flavoprotein</keyword>
<evidence type="ECO:0000313" key="10">
    <source>
        <dbReference type="EMBL" id="OQR70214.1"/>
    </source>
</evidence>
<dbReference type="FunCoup" id="A0A1V9X9I5">
    <property type="interactions" value="231"/>
</dbReference>
<dbReference type="PROSITE" id="PS51349">
    <property type="entry name" value="FMN_HYDROXY_ACID_DH_2"/>
    <property type="match status" value="1"/>
</dbReference>
<proteinExistence type="inferred from homology"/>
<dbReference type="GO" id="GO:0001561">
    <property type="term" value="P:fatty acid alpha-oxidation"/>
    <property type="evidence" value="ECO:0007669"/>
    <property type="project" value="TreeGrafter"/>
</dbReference>
<evidence type="ECO:0000256" key="2">
    <source>
        <dbReference type="ARBA" id="ARBA00013087"/>
    </source>
</evidence>
<feature type="binding site" evidence="8">
    <location>
        <position position="165"/>
    </location>
    <ligand>
        <name>FMN</name>
        <dbReference type="ChEBI" id="CHEBI:58210"/>
    </ligand>
</feature>
<feature type="binding site" evidence="8">
    <location>
        <position position="174"/>
    </location>
    <ligand>
        <name>glyoxylate</name>
        <dbReference type="ChEBI" id="CHEBI:36655"/>
    </ligand>
</feature>
<feature type="binding site" evidence="8">
    <location>
        <begin position="302"/>
        <end position="306"/>
    </location>
    <ligand>
        <name>FMN</name>
        <dbReference type="ChEBI" id="CHEBI:58210"/>
    </ligand>
</feature>
<dbReference type="InterPro" id="IPR012133">
    <property type="entry name" value="Alpha-hydoxy_acid_DH_FMN"/>
</dbReference>
<protein>
    <recommendedName>
        <fullName evidence="2">(S)-2-hydroxy-acid oxidase</fullName>
        <ecNumber evidence="2">1.1.3.15</ecNumber>
    </recommendedName>
</protein>
<dbReference type="Gene3D" id="3.20.20.70">
    <property type="entry name" value="Aldolase class I"/>
    <property type="match status" value="1"/>
</dbReference>
<evidence type="ECO:0000256" key="8">
    <source>
        <dbReference type="PIRSR" id="PIRSR000138-2"/>
    </source>
</evidence>
<dbReference type="InterPro" id="IPR013785">
    <property type="entry name" value="Aldolase_TIM"/>
</dbReference>
<name>A0A1V9X9I5_9ACAR</name>
<feature type="binding site" evidence="8">
    <location>
        <position position="267"/>
    </location>
    <ligand>
        <name>glyoxylate</name>
        <dbReference type="ChEBI" id="CHEBI:36655"/>
    </ligand>
</feature>
<dbReference type="GO" id="GO:0010181">
    <property type="term" value="F:FMN binding"/>
    <property type="evidence" value="ECO:0007669"/>
    <property type="project" value="InterPro"/>
</dbReference>
<comment type="caution">
    <text evidence="10">The sequence shown here is derived from an EMBL/GenBank/DDBJ whole genome shotgun (WGS) entry which is preliminary data.</text>
</comment>
<feature type="binding site" evidence="8">
    <location>
        <begin position="81"/>
        <end position="83"/>
    </location>
    <ligand>
        <name>FMN</name>
        <dbReference type="ChEBI" id="CHEBI:58210"/>
    </ligand>
</feature>
<evidence type="ECO:0000256" key="4">
    <source>
        <dbReference type="ARBA" id="ARBA00024042"/>
    </source>
</evidence>
<feature type="active site" description="Proton acceptor" evidence="7">
    <location>
        <position position="267"/>
    </location>
</feature>
<dbReference type="AlphaFoldDB" id="A0A1V9X9I5"/>
<dbReference type="OrthoDB" id="25826at2759"/>
<dbReference type="InterPro" id="IPR000262">
    <property type="entry name" value="FMN-dep_DH"/>
</dbReference>
<comment type="similarity">
    <text evidence="4">Belongs to the FMN-dependent alpha-hydroxy acid dehydrogenase family.</text>
</comment>
<dbReference type="GO" id="GO:0005782">
    <property type="term" value="C:peroxisomal matrix"/>
    <property type="evidence" value="ECO:0007669"/>
    <property type="project" value="TreeGrafter"/>
</dbReference>
<feature type="binding site" evidence="8">
    <location>
        <position position="137"/>
    </location>
    <ligand>
        <name>FMN</name>
        <dbReference type="ChEBI" id="CHEBI:58210"/>
    </ligand>
</feature>
<evidence type="ECO:0000256" key="1">
    <source>
        <dbReference type="ARBA" id="ARBA00001917"/>
    </source>
</evidence>
<dbReference type="FunFam" id="3.20.20.70:FF:000056">
    <property type="entry name" value="hydroxyacid oxidase 2"/>
    <property type="match status" value="1"/>
</dbReference>
<feature type="domain" description="FMN hydroxy acid dehydrogenase" evidence="9">
    <location>
        <begin position="2"/>
        <end position="376"/>
    </location>
</feature>
<comment type="cofactor">
    <cofactor evidence="1">
        <name>FMN</name>
        <dbReference type="ChEBI" id="CHEBI:58210"/>
    </cofactor>
</comment>
<dbReference type="InterPro" id="IPR037396">
    <property type="entry name" value="FMN_HAD"/>
</dbReference>
<feature type="binding site" evidence="8">
    <location>
        <position position="28"/>
    </location>
    <ligand>
        <name>glyoxylate</name>
        <dbReference type="ChEBI" id="CHEBI:36655"/>
    </ligand>
</feature>
<evidence type="ECO:0000256" key="3">
    <source>
        <dbReference type="ARBA" id="ARBA00023002"/>
    </source>
</evidence>
<organism evidence="10 11">
    <name type="scientific">Tropilaelaps mercedesae</name>
    <dbReference type="NCBI Taxonomy" id="418985"/>
    <lineage>
        <taxon>Eukaryota</taxon>
        <taxon>Metazoa</taxon>
        <taxon>Ecdysozoa</taxon>
        <taxon>Arthropoda</taxon>
        <taxon>Chelicerata</taxon>
        <taxon>Arachnida</taxon>
        <taxon>Acari</taxon>
        <taxon>Parasitiformes</taxon>
        <taxon>Mesostigmata</taxon>
        <taxon>Gamasina</taxon>
        <taxon>Dermanyssoidea</taxon>
        <taxon>Laelapidae</taxon>
        <taxon>Tropilaelaps</taxon>
    </lineage>
</organism>
<dbReference type="Pfam" id="PF01070">
    <property type="entry name" value="FMN_dh"/>
    <property type="match status" value="1"/>
</dbReference>
<dbReference type="PIRSF" id="PIRSF000138">
    <property type="entry name" value="Al-hdrx_acd_dh"/>
    <property type="match status" value="1"/>
</dbReference>
<evidence type="ECO:0000313" key="11">
    <source>
        <dbReference type="Proteomes" id="UP000192247"/>
    </source>
</evidence>
<evidence type="ECO:0000256" key="5">
    <source>
        <dbReference type="ARBA" id="ARBA00029325"/>
    </source>
</evidence>
<comment type="catalytic activity">
    <reaction evidence="5">
        <text>a (2S)-2-hydroxycarboxylate + O2 = a 2-oxocarboxylate + H2O2</text>
        <dbReference type="Rhea" id="RHEA:16789"/>
        <dbReference type="ChEBI" id="CHEBI:15379"/>
        <dbReference type="ChEBI" id="CHEBI:16240"/>
        <dbReference type="ChEBI" id="CHEBI:35179"/>
        <dbReference type="ChEBI" id="CHEBI:58123"/>
        <dbReference type="EC" id="1.1.3.15"/>
    </reaction>
    <physiologicalReaction direction="left-to-right" evidence="5">
        <dbReference type="Rhea" id="RHEA:16790"/>
    </physiologicalReaction>
</comment>
<dbReference type="GO" id="GO:0003973">
    <property type="term" value="F:(S)-2-hydroxy-acid oxidase activity"/>
    <property type="evidence" value="ECO:0007669"/>
    <property type="project" value="UniProtKB-EC"/>
</dbReference>
<feature type="binding site" evidence="8">
    <location>
        <position position="139"/>
    </location>
    <ligand>
        <name>glyoxylate</name>
        <dbReference type="ChEBI" id="CHEBI:36655"/>
    </ligand>
</feature>
<keyword evidence="11" id="KW-1185">Reference proteome</keyword>
<dbReference type="PANTHER" id="PTHR10578">
    <property type="entry name" value="S -2-HYDROXY-ACID OXIDASE-RELATED"/>
    <property type="match status" value="1"/>
</dbReference>
<comment type="catalytic activity">
    <reaction evidence="6">
        <text>2-hydroxyoctanoate + O2 = 2-oxooctanoate + H2O2</text>
        <dbReference type="Rhea" id="RHEA:67940"/>
        <dbReference type="ChEBI" id="CHEBI:15379"/>
        <dbReference type="ChEBI" id="CHEBI:16240"/>
        <dbReference type="ChEBI" id="CHEBI:133514"/>
        <dbReference type="ChEBI" id="CHEBI:176689"/>
    </reaction>
    <physiologicalReaction direction="left-to-right" evidence="6">
        <dbReference type="Rhea" id="RHEA:67941"/>
    </physiologicalReaction>
</comment>
<gene>
    <name evidence="10" type="ORF">BIW11_11770</name>
</gene>
<feature type="binding site" evidence="8">
    <location>
        <position position="110"/>
    </location>
    <ligand>
        <name>FMN</name>
        <dbReference type="ChEBI" id="CHEBI:58210"/>
    </ligand>
</feature>